<accession>A0A4Y2E512</accession>
<keyword evidence="3" id="KW-1185">Reference proteome</keyword>
<evidence type="ECO:0000313" key="3">
    <source>
        <dbReference type="Proteomes" id="UP000499080"/>
    </source>
</evidence>
<gene>
    <name evidence="2" type="ORF">AVEN_172314_1</name>
</gene>
<evidence type="ECO:0000313" key="2">
    <source>
        <dbReference type="EMBL" id="GBM22964.1"/>
    </source>
</evidence>
<proteinExistence type="predicted"/>
<feature type="compositionally biased region" description="Basic and acidic residues" evidence="1">
    <location>
        <begin position="50"/>
        <end position="59"/>
    </location>
</feature>
<sequence>MREAKKRSLSRFSFRIRRKDDEEKKKYQRRSSKEKSEREKKTQTIIFAKALKEERIRKAGEKKKRIKEGSTEERKKEEKGEGRSRRSTKRPAGSDDKDFAEEAVEAGARFSPPCRWWGGQGRPLRAMHVCCF</sequence>
<organism evidence="2 3">
    <name type="scientific">Araneus ventricosus</name>
    <name type="common">Orbweaver spider</name>
    <name type="synonym">Epeira ventricosa</name>
    <dbReference type="NCBI Taxonomy" id="182803"/>
    <lineage>
        <taxon>Eukaryota</taxon>
        <taxon>Metazoa</taxon>
        <taxon>Ecdysozoa</taxon>
        <taxon>Arthropoda</taxon>
        <taxon>Chelicerata</taxon>
        <taxon>Arachnida</taxon>
        <taxon>Araneae</taxon>
        <taxon>Araneomorphae</taxon>
        <taxon>Entelegynae</taxon>
        <taxon>Araneoidea</taxon>
        <taxon>Araneidae</taxon>
        <taxon>Araneus</taxon>
    </lineage>
</organism>
<comment type="caution">
    <text evidence="2">The sequence shown here is derived from an EMBL/GenBank/DDBJ whole genome shotgun (WGS) entry which is preliminary data.</text>
</comment>
<feature type="compositionally biased region" description="Basic residues" evidence="1">
    <location>
        <begin position="1"/>
        <end position="17"/>
    </location>
</feature>
<dbReference type="AlphaFoldDB" id="A0A4Y2E512"/>
<dbReference type="Proteomes" id="UP000499080">
    <property type="component" value="Unassembled WGS sequence"/>
</dbReference>
<protein>
    <submittedName>
        <fullName evidence="2">Uncharacterized protein</fullName>
    </submittedName>
</protein>
<reference evidence="2 3" key="1">
    <citation type="journal article" date="2019" name="Sci. Rep.">
        <title>Orb-weaving spider Araneus ventricosus genome elucidates the spidroin gene catalogue.</title>
        <authorList>
            <person name="Kono N."/>
            <person name="Nakamura H."/>
            <person name="Ohtoshi R."/>
            <person name="Moran D.A.P."/>
            <person name="Shinohara A."/>
            <person name="Yoshida Y."/>
            <person name="Fujiwara M."/>
            <person name="Mori M."/>
            <person name="Tomita M."/>
            <person name="Arakawa K."/>
        </authorList>
    </citation>
    <scope>NUCLEOTIDE SEQUENCE [LARGE SCALE GENOMIC DNA]</scope>
</reference>
<name>A0A4Y2E512_ARAVE</name>
<feature type="region of interest" description="Disordered" evidence="1">
    <location>
        <begin position="1"/>
        <end position="104"/>
    </location>
</feature>
<feature type="compositionally biased region" description="Basic and acidic residues" evidence="1">
    <location>
        <begin position="18"/>
        <end position="42"/>
    </location>
</feature>
<evidence type="ECO:0000256" key="1">
    <source>
        <dbReference type="SAM" id="MobiDB-lite"/>
    </source>
</evidence>
<dbReference type="EMBL" id="BGPR01000490">
    <property type="protein sequence ID" value="GBM22964.1"/>
    <property type="molecule type" value="Genomic_DNA"/>
</dbReference>
<feature type="compositionally biased region" description="Basic and acidic residues" evidence="1">
    <location>
        <begin position="67"/>
        <end position="84"/>
    </location>
</feature>